<name>A0A0U5CXJ8_9EURY</name>
<dbReference type="Pfam" id="PF24332">
    <property type="entry name" value="DUF7500"/>
    <property type="match status" value="1"/>
</dbReference>
<feature type="compositionally biased region" description="Acidic residues" evidence="1">
    <location>
        <begin position="46"/>
        <end position="81"/>
    </location>
</feature>
<dbReference type="AlphaFoldDB" id="A0A0U5CXJ8"/>
<protein>
    <submittedName>
        <fullName evidence="2">Uncharacterized protein</fullName>
    </submittedName>
</protein>
<keyword evidence="3" id="KW-1185">Reference proteome</keyword>
<evidence type="ECO:0000256" key="1">
    <source>
        <dbReference type="SAM" id="MobiDB-lite"/>
    </source>
</evidence>
<proteinExistence type="predicted"/>
<feature type="region of interest" description="Disordered" evidence="1">
    <location>
        <begin position="1"/>
        <end position="95"/>
    </location>
</feature>
<gene>
    <name evidence="2" type="ORF">HHUB_2156</name>
</gene>
<evidence type="ECO:0000313" key="3">
    <source>
        <dbReference type="Proteomes" id="UP000066737"/>
    </source>
</evidence>
<dbReference type="EMBL" id="LN831302">
    <property type="protein sequence ID" value="CQH54945.1"/>
    <property type="molecule type" value="Genomic_DNA"/>
</dbReference>
<feature type="compositionally biased region" description="Basic and acidic residues" evidence="1">
    <location>
        <begin position="21"/>
        <end position="35"/>
    </location>
</feature>
<evidence type="ECO:0000313" key="2">
    <source>
        <dbReference type="EMBL" id="CQH54945.1"/>
    </source>
</evidence>
<dbReference type="RefSeq" id="WP_059056593.1">
    <property type="nucleotide sequence ID" value="NZ_CEML01000002.1"/>
</dbReference>
<dbReference type="KEGG" id="hhb:Hhub_2156"/>
<dbReference type="Proteomes" id="UP000066737">
    <property type="component" value="Chromosome I"/>
</dbReference>
<accession>A0A0U5CXJ8</accession>
<dbReference type="GeneID" id="26658819"/>
<dbReference type="STRING" id="1407499.HHUB_2156"/>
<reference evidence="3" key="1">
    <citation type="journal article" date="2016" name="Environ. Microbiol.">
        <title>The complete genome of a viable archaeum isolated from 123-million-year-old rock salt.</title>
        <authorList>
            <person name="Jaakkola S.T."/>
            <person name="Pfeiffer F."/>
            <person name="Ravantti J.J."/>
            <person name="Guo Q."/>
            <person name="Liu Y."/>
            <person name="Chen X."/>
            <person name="Ma H."/>
            <person name="Yang C."/>
            <person name="Oksanen H.M."/>
            <person name="Bamford D.H."/>
        </authorList>
    </citation>
    <scope>NUCLEOTIDE SEQUENCE</scope>
    <source>
        <strain evidence="3">JI20-1</strain>
    </source>
</reference>
<dbReference type="OrthoDB" id="177137at2157"/>
<dbReference type="InterPro" id="IPR055923">
    <property type="entry name" value="DUF7500"/>
</dbReference>
<sequence length="215" mass="23124">MAPSGDPDADETVLSPDELDIEAREEVASIGEDRYVIGPDGPPDTPETDDNGDSTDDATSDGDDTATEPDQSDIEDADETPEQSATSDDTDAVEEITGRDVKRWLVDELDEHDSEYAYRIAAKSGDSVNHQQLATDDIGAAFDGLLVWYAQQVAAGTPVDEALGILLSESSVQARYPTSRLVAYLEAHDLGPDDSIADLVETVSEHDGLVFPKRR</sequence>
<organism evidence="2 3">
    <name type="scientific">Halobacterium hubeiense</name>
    <dbReference type="NCBI Taxonomy" id="1407499"/>
    <lineage>
        <taxon>Archaea</taxon>
        <taxon>Methanobacteriati</taxon>
        <taxon>Methanobacteriota</taxon>
        <taxon>Stenosarchaea group</taxon>
        <taxon>Halobacteria</taxon>
        <taxon>Halobacteriales</taxon>
        <taxon>Halobacteriaceae</taxon>
        <taxon>Halobacterium</taxon>
    </lineage>
</organism>